<evidence type="ECO:0000256" key="1">
    <source>
        <dbReference type="SAM" id="SignalP"/>
    </source>
</evidence>
<feature type="signal peptide" evidence="1">
    <location>
        <begin position="1"/>
        <end position="24"/>
    </location>
</feature>
<sequence length="152" mass="17296">MSYRILLILVVLSGLPIMSSSVMAGHNDCNNPFSHSSEYAPSQMRQLAENCGETAIANLFYNRAYHAELLQKFQVINRLQSHKPNHDLTHYHTQRMFIALSEAFAKRAWEKGEKGAIAELNKHYDRSIEIAEFQLKGYDVLAARQDSMPSNP</sequence>
<evidence type="ECO:0000313" key="2">
    <source>
        <dbReference type="EMBL" id="TVT59910.1"/>
    </source>
</evidence>
<gene>
    <name evidence="2" type="ORF">FHK82_02740</name>
</gene>
<dbReference type="EMBL" id="VMRY01000003">
    <property type="protein sequence ID" value="TVT59910.1"/>
    <property type="molecule type" value="Genomic_DNA"/>
</dbReference>
<protein>
    <submittedName>
        <fullName evidence="2">Uncharacterized protein</fullName>
    </submittedName>
</protein>
<dbReference type="Proteomes" id="UP000317355">
    <property type="component" value="Unassembled WGS sequence"/>
</dbReference>
<keyword evidence="1" id="KW-0732">Signal</keyword>
<reference evidence="2 3" key="1">
    <citation type="submission" date="2019-07" db="EMBL/GenBank/DDBJ databases">
        <title>The pathways for chlorine oxyanion respiration interact through the shared metabolite chlorate.</title>
        <authorList>
            <person name="Barnum T.P."/>
            <person name="Cheng Y."/>
            <person name="Hill K.A."/>
            <person name="Lucas L.N."/>
            <person name="Carlson H.K."/>
            <person name="Coates J.D."/>
        </authorList>
    </citation>
    <scope>NUCLEOTIDE SEQUENCE [LARGE SCALE GENOMIC DNA]</scope>
    <source>
        <strain evidence="2">BK-3</strain>
    </source>
</reference>
<comment type="caution">
    <text evidence="2">The sequence shown here is derived from an EMBL/GenBank/DDBJ whole genome shotgun (WGS) entry which is preliminary data.</text>
</comment>
<organism evidence="2 3">
    <name type="scientific">Sedimenticola thiotaurini</name>
    <dbReference type="NCBI Taxonomy" id="1543721"/>
    <lineage>
        <taxon>Bacteria</taxon>
        <taxon>Pseudomonadati</taxon>
        <taxon>Pseudomonadota</taxon>
        <taxon>Gammaproteobacteria</taxon>
        <taxon>Chromatiales</taxon>
        <taxon>Sedimenticolaceae</taxon>
        <taxon>Sedimenticola</taxon>
    </lineage>
</organism>
<dbReference type="AlphaFoldDB" id="A0A558DFV6"/>
<evidence type="ECO:0000313" key="3">
    <source>
        <dbReference type="Proteomes" id="UP000317355"/>
    </source>
</evidence>
<name>A0A558DFV6_9GAMM</name>
<accession>A0A558DFV6</accession>
<proteinExistence type="predicted"/>
<feature type="chain" id="PRO_5022217746" evidence="1">
    <location>
        <begin position="25"/>
        <end position="152"/>
    </location>
</feature>